<dbReference type="SUPFAM" id="SSF64518">
    <property type="entry name" value="Phase 1 flagellin"/>
    <property type="match status" value="1"/>
</dbReference>
<dbReference type="InterPro" id="IPR001492">
    <property type="entry name" value="Flagellin"/>
</dbReference>
<evidence type="ECO:0000256" key="3">
    <source>
        <dbReference type="RuleBase" id="RU362073"/>
    </source>
</evidence>
<keyword evidence="2 3" id="KW-0975">Bacterial flagellum</keyword>
<dbReference type="RefSeq" id="WP_207140229.1">
    <property type="nucleotide sequence ID" value="NZ_JAEKJZ010000001.1"/>
</dbReference>
<dbReference type="Proteomes" id="UP000664096">
    <property type="component" value="Unassembled WGS sequence"/>
</dbReference>
<dbReference type="EMBL" id="JAEKJZ010000001">
    <property type="protein sequence ID" value="MBN9670723.1"/>
    <property type="molecule type" value="Genomic_DNA"/>
</dbReference>
<dbReference type="AlphaFoldDB" id="A0A939J1U4"/>
<evidence type="ECO:0000259" key="5">
    <source>
        <dbReference type="Pfam" id="PF00700"/>
    </source>
</evidence>
<keyword evidence="6" id="KW-0966">Cell projection</keyword>
<organism evidence="6 7">
    <name type="scientific">Roseibium aggregatum</name>
    <dbReference type="NCBI Taxonomy" id="187304"/>
    <lineage>
        <taxon>Bacteria</taxon>
        <taxon>Pseudomonadati</taxon>
        <taxon>Pseudomonadota</taxon>
        <taxon>Alphaproteobacteria</taxon>
        <taxon>Hyphomicrobiales</taxon>
        <taxon>Stappiaceae</taxon>
        <taxon>Roseibium</taxon>
    </lineage>
</organism>
<sequence length="348" mass="37031">MKTTFISTLSISDASRRQIMKQSSLVNQLSVELSSGRKYDIGLDLGSSTGEAVNLRAEFNFLNGIVDTNALTASRLDVSQAAMDDILTDAQEFLSTLVALSEDPSNADIAAADAAGNLELLMSRLNTQLNGNYVFAGINSDQVPFNDYSDLTSANKIAADAAFLTEFGFAQDNPNVATITPAAMETYLTGAFDAMFGDPAWGANWSNASDSVVVSRISASETVNSSVSANEQAFRELAEAYVMMSDLGNSALDGETYKTVVNKAIEKVGSAISGVTTLMGKLGTVQEQVALASDRLSVQTDILNARINTLENVDLEATSVRLNTALTQLETTYAVTARMQGLSILNYI</sequence>
<dbReference type="Pfam" id="PF00669">
    <property type="entry name" value="Flagellin_N"/>
    <property type="match status" value="1"/>
</dbReference>
<dbReference type="Pfam" id="PF00700">
    <property type="entry name" value="Flagellin_C"/>
    <property type="match status" value="1"/>
</dbReference>
<gene>
    <name evidence="6" type="ORF">JF539_10275</name>
</gene>
<protein>
    <recommendedName>
        <fullName evidence="3">Flagellin</fullName>
    </recommendedName>
</protein>
<keyword evidence="6" id="KW-0282">Flagellum</keyword>
<evidence type="ECO:0000256" key="2">
    <source>
        <dbReference type="ARBA" id="ARBA00023143"/>
    </source>
</evidence>
<dbReference type="PANTHER" id="PTHR42792">
    <property type="entry name" value="FLAGELLIN"/>
    <property type="match status" value="1"/>
</dbReference>
<keyword evidence="6" id="KW-0969">Cilium</keyword>
<comment type="similarity">
    <text evidence="1 3">Belongs to the bacterial flagellin family.</text>
</comment>
<evidence type="ECO:0000313" key="7">
    <source>
        <dbReference type="Proteomes" id="UP000664096"/>
    </source>
</evidence>
<evidence type="ECO:0000256" key="1">
    <source>
        <dbReference type="ARBA" id="ARBA00005709"/>
    </source>
</evidence>
<dbReference type="PANTHER" id="PTHR42792:SF1">
    <property type="entry name" value="FLAGELLAR HOOK-ASSOCIATED PROTEIN 3"/>
    <property type="match status" value="1"/>
</dbReference>
<feature type="domain" description="Flagellin C-terminal" evidence="5">
    <location>
        <begin position="265"/>
        <end position="348"/>
    </location>
</feature>
<dbReference type="GO" id="GO:0009288">
    <property type="term" value="C:bacterial-type flagellum"/>
    <property type="evidence" value="ECO:0007669"/>
    <property type="project" value="UniProtKB-SubCell"/>
</dbReference>
<evidence type="ECO:0000259" key="4">
    <source>
        <dbReference type="Pfam" id="PF00669"/>
    </source>
</evidence>
<name>A0A939J1U4_9HYPH</name>
<dbReference type="InterPro" id="IPR001029">
    <property type="entry name" value="Flagellin_N"/>
</dbReference>
<dbReference type="Gene3D" id="1.20.1330.10">
    <property type="entry name" value="f41 fragment of flagellin, N-terminal domain"/>
    <property type="match status" value="1"/>
</dbReference>
<comment type="function">
    <text evidence="3">Flagellin is the subunit protein which polymerizes to form the filaments of bacterial flagella.</text>
</comment>
<comment type="subcellular location">
    <subcellularLocation>
        <location evidence="3">Secreted</location>
    </subcellularLocation>
    <subcellularLocation>
        <location evidence="3">Bacterial flagellum</location>
    </subcellularLocation>
</comment>
<evidence type="ECO:0000313" key="6">
    <source>
        <dbReference type="EMBL" id="MBN9670723.1"/>
    </source>
</evidence>
<feature type="domain" description="Flagellin N-terminal" evidence="4">
    <location>
        <begin position="6"/>
        <end position="139"/>
    </location>
</feature>
<proteinExistence type="inferred from homology"/>
<keyword evidence="3" id="KW-0964">Secreted</keyword>
<dbReference type="GO" id="GO:0005576">
    <property type="term" value="C:extracellular region"/>
    <property type="evidence" value="ECO:0007669"/>
    <property type="project" value="UniProtKB-SubCell"/>
</dbReference>
<comment type="caution">
    <text evidence="6">The sequence shown here is derived from an EMBL/GenBank/DDBJ whole genome shotgun (WGS) entry which is preliminary data.</text>
</comment>
<reference evidence="6" key="1">
    <citation type="submission" date="2020-12" db="EMBL/GenBank/DDBJ databases">
        <title>Oil enriched cultivation method for isolating marine PHA-producing bacteria.</title>
        <authorList>
            <person name="Zheng W."/>
            <person name="Yu S."/>
            <person name="Huang Y."/>
        </authorList>
    </citation>
    <scope>NUCLEOTIDE SEQUENCE</scope>
    <source>
        <strain evidence="6">SY-2-12</strain>
    </source>
</reference>
<dbReference type="InterPro" id="IPR046358">
    <property type="entry name" value="Flagellin_C"/>
</dbReference>
<dbReference type="NCBIfam" id="NF004669">
    <property type="entry name" value="PRK06008.1"/>
    <property type="match status" value="1"/>
</dbReference>
<dbReference type="GO" id="GO:0005198">
    <property type="term" value="F:structural molecule activity"/>
    <property type="evidence" value="ECO:0007669"/>
    <property type="project" value="UniProtKB-UniRule"/>
</dbReference>
<accession>A0A939J1U4</accession>